<keyword evidence="15" id="KW-0012">Acyltransferase</keyword>
<evidence type="ECO:0000256" key="12">
    <source>
        <dbReference type="ARBA" id="ARBA00022989"/>
    </source>
</evidence>
<dbReference type="GO" id="GO:0005789">
    <property type="term" value="C:endoplasmic reticulum membrane"/>
    <property type="evidence" value="ECO:0007669"/>
    <property type="project" value="UniProtKB-SubCell"/>
</dbReference>
<comment type="subcellular location">
    <subcellularLocation>
        <location evidence="2">Endoplasmic reticulum membrane</location>
        <topology evidence="2">Single-pass membrane protein</topology>
    </subcellularLocation>
</comment>
<evidence type="ECO:0000256" key="13">
    <source>
        <dbReference type="ARBA" id="ARBA00023098"/>
    </source>
</evidence>
<evidence type="ECO:0000256" key="14">
    <source>
        <dbReference type="ARBA" id="ARBA00023136"/>
    </source>
</evidence>
<dbReference type="Gene3D" id="1.10.10.60">
    <property type="entry name" value="Homeodomain-like"/>
    <property type="match status" value="1"/>
</dbReference>
<comment type="catalytic activity">
    <reaction evidence="16">
        <text>L-serine + hexadecanoyl-CoA + H(+) = 3-oxosphinganine + CO2 + CoA</text>
        <dbReference type="Rhea" id="RHEA:14761"/>
        <dbReference type="ChEBI" id="CHEBI:15378"/>
        <dbReference type="ChEBI" id="CHEBI:16526"/>
        <dbReference type="ChEBI" id="CHEBI:33384"/>
        <dbReference type="ChEBI" id="CHEBI:57287"/>
        <dbReference type="ChEBI" id="CHEBI:57379"/>
        <dbReference type="ChEBI" id="CHEBI:58299"/>
        <dbReference type="EC" id="2.3.1.50"/>
    </reaction>
</comment>
<accession>J3LM25</accession>
<evidence type="ECO:0000256" key="7">
    <source>
        <dbReference type="ARBA" id="ARBA00022679"/>
    </source>
</evidence>
<reference evidence="20" key="2">
    <citation type="submission" date="2013-04" db="UniProtKB">
        <authorList>
            <consortium name="EnsemblPlants"/>
        </authorList>
    </citation>
    <scope>IDENTIFICATION</scope>
</reference>
<dbReference type="GO" id="GO:0004758">
    <property type="term" value="F:serine C-palmitoyltransferase activity"/>
    <property type="evidence" value="ECO:0007669"/>
    <property type="project" value="UniProtKB-EC"/>
</dbReference>
<dbReference type="GO" id="GO:0046512">
    <property type="term" value="P:sphingosine biosynthetic process"/>
    <property type="evidence" value="ECO:0007669"/>
    <property type="project" value="TreeGrafter"/>
</dbReference>
<dbReference type="PANTHER" id="PTHR13693">
    <property type="entry name" value="CLASS II AMINOTRANSFERASE/8-AMINO-7-OXONONANOATE SYNTHASE"/>
    <property type="match status" value="1"/>
</dbReference>
<dbReference type="SUPFAM" id="SSF53383">
    <property type="entry name" value="PLP-dependent transferases"/>
    <property type="match status" value="1"/>
</dbReference>
<dbReference type="Gramene" id="OB03G21010.1">
    <property type="protein sequence ID" value="OB03G21010.1"/>
    <property type="gene ID" value="OB03G21010"/>
</dbReference>
<keyword evidence="9" id="KW-0256">Endoplasmic reticulum</keyword>
<dbReference type="InterPro" id="IPR050087">
    <property type="entry name" value="AON_synthase_class-II"/>
</dbReference>
<organism evidence="20">
    <name type="scientific">Oryza brachyantha</name>
    <name type="common">malo sina</name>
    <dbReference type="NCBI Taxonomy" id="4533"/>
    <lineage>
        <taxon>Eukaryota</taxon>
        <taxon>Viridiplantae</taxon>
        <taxon>Streptophyta</taxon>
        <taxon>Embryophyta</taxon>
        <taxon>Tracheophyta</taxon>
        <taxon>Spermatophyta</taxon>
        <taxon>Magnoliopsida</taxon>
        <taxon>Liliopsida</taxon>
        <taxon>Poales</taxon>
        <taxon>Poaceae</taxon>
        <taxon>BOP clade</taxon>
        <taxon>Oryzoideae</taxon>
        <taxon>Oryzeae</taxon>
        <taxon>Oryzinae</taxon>
        <taxon>Oryza</taxon>
    </lineage>
</organism>
<proteinExistence type="inferred from homology"/>
<keyword evidence="12" id="KW-1133">Transmembrane helix</keyword>
<dbReference type="EC" id="2.3.1.50" evidence="6"/>
<comment type="similarity">
    <text evidence="5">Belongs to the class-II pyridoxal-phosphate-dependent aminotransferase family.</text>
</comment>
<dbReference type="OMA" id="LTKYGCG"/>
<name>J3LM25_ORYBR</name>
<evidence type="ECO:0000256" key="10">
    <source>
        <dbReference type="ARBA" id="ARBA00022898"/>
    </source>
</evidence>
<comment type="function">
    <text evidence="17">Serine palmitoyltransferase (SPT). The heterodimer formed with LCB2 constitutes the catalytic core.</text>
</comment>
<keyword evidence="7" id="KW-0808">Transferase</keyword>
<dbReference type="HOGENOM" id="CLU_015846_0_1_1"/>
<keyword evidence="13" id="KW-0443">Lipid metabolism</keyword>
<comment type="cofactor">
    <cofactor evidence="1">
        <name>pyridoxal 5'-phosphate</name>
        <dbReference type="ChEBI" id="CHEBI:597326"/>
    </cofactor>
</comment>
<dbReference type="InterPro" id="IPR004839">
    <property type="entry name" value="Aminotransferase_I/II_large"/>
</dbReference>
<evidence type="ECO:0000313" key="21">
    <source>
        <dbReference type="Proteomes" id="UP000006038"/>
    </source>
</evidence>
<keyword evidence="11" id="KW-0746">Sphingolipid metabolism</keyword>
<sequence>MAWSTAENERFERALAIYDRDSPGRWERVAAVVGGGKTADDSQRAADMTAKYSKPRRLQIDAKSINLICIFEAQKFPSGYEMDMALPVVNATAAVLARVSAAFNAPFARAVVFGVHIDGHLVVEGLLIAVIVFQLSRKSYKPPKKPLSEKEIDELCDEWEPEPLCPPIKDGARIDAPMLESAAAPHTTIDGKEVINFASANYLGLIGNEKIIDSCVGSLEKYGVGSCGPRGFYGTIDVHLDCESKIAKFLGTPDSILYSYGISTIFSVIPAFCKKGDIIVADEGVHWAVQNGLHLSRSTVVYFKHNDMASLAHTLEKLTRGNKRAEKIRRYIVVEAIYQNSGQIAPLDEIVRLKEKYRFRVILEESHSFGVLGQSGRGLAEHYGVPIDKIDIITAGMGNALATDGGFCTGSVRVVDHQRLSSSGYVFSASLPPYLASAAVSAVNFLEDNPSVLSDLRSNIAFLHKELSDTPGLEISSHVLSPIVFLKLKKPTGSSNTDIDLLETIAERVLKEDSVFVVASKRSTLDRCKLPVGIRLFVSAGHTESDISRMSSSLKRVSESVPMIPVVAHSYKQKYNY</sequence>
<evidence type="ECO:0000256" key="11">
    <source>
        <dbReference type="ARBA" id="ARBA00022919"/>
    </source>
</evidence>
<dbReference type="GO" id="GO:0046513">
    <property type="term" value="P:ceramide biosynthetic process"/>
    <property type="evidence" value="ECO:0007669"/>
    <property type="project" value="TreeGrafter"/>
</dbReference>
<dbReference type="eggNOG" id="KOG1358">
    <property type="taxonomic scope" value="Eukaryota"/>
</dbReference>
<dbReference type="EnsemblPlants" id="OB03G21010.1">
    <property type="protein sequence ID" value="OB03G21010.1"/>
    <property type="gene ID" value="OB03G21010"/>
</dbReference>
<dbReference type="InterPro" id="IPR015424">
    <property type="entry name" value="PyrdxlP-dep_Trfase"/>
</dbReference>
<evidence type="ECO:0000256" key="4">
    <source>
        <dbReference type="ARBA" id="ARBA00004991"/>
    </source>
</evidence>
<dbReference type="Proteomes" id="UP000006038">
    <property type="component" value="Chromosome 3"/>
</dbReference>
<comment type="pathway">
    <text evidence="4">Sphingolipid metabolism.</text>
</comment>
<evidence type="ECO:0000259" key="19">
    <source>
        <dbReference type="Pfam" id="PF00155"/>
    </source>
</evidence>
<dbReference type="STRING" id="4533.J3LM25"/>
<reference evidence="20" key="1">
    <citation type="journal article" date="2013" name="Nat. Commun.">
        <title>Whole-genome sequencing of Oryza brachyantha reveals mechanisms underlying Oryza genome evolution.</title>
        <authorList>
            <person name="Chen J."/>
            <person name="Huang Q."/>
            <person name="Gao D."/>
            <person name="Wang J."/>
            <person name="Lang Y."/>
            <person name="Liu T."/>
            <person name="Li B."/>
            <person name="Bai Z."/>
            <person name="Luis Goicoechea J."/>
            <person name="Liang C."/>
            <person name="Chen C."/>
            <person name="Zhang W."/>
            <person name="Sun S."/>
            <person name="Liao Y."/>
            <person name="Zhang X."/>
            <person name="Yang L."/>
            <person name="Song C."/>
            <person name="Wang M."/>
            <person name="Shi J."/>
            <person name="Liu G."/>
            <person name="Liu J."/>
            <person name="Zhou H."/>
            <person name="Zhou W."/>
            <person name="Yu Q."/>
            <person name="An N."/>
            <person name="Chen Y."/>
            <person name="Cai Q."/>
            <person name="Wang B."/>
            <person name="Liu B."/>
            <person name="Min J."/>
            <person name="Huang Y."/>
            <person name="Wu H."/>
            <person name="Li Z."/>
            <person name="Zhang Y."/>
            <person name="Yin Y."/>
            <person name="Song W."/>
            <person name="Jiang J."/>
            <person name="Jackson S.A."/>
            <person name="Wing R.A."/>
            <person name="Wang J."/>
            <person name="Chen M."/>
        </authorList>
    </citation>
    <scope>NUCLEOTIDE SEQUENCE [LARGE SCALE GENOMIC DNA]</scope>
    <source>
        <strain evidence="20">cv. IRGC 101232</strain>
    </source>
</reference>
<evidence type="ECO:0000256" key="8">
    <source>
        <dbReference type="ARBA" id="ARBA00022692"/>
    </source>
</evidence>
<dbReference type="AlphaFoldDB" id="J3LM25"/>
<evidence type="ECO:0000313" key="20">
    <source>
        <dbReference type="EnsemblPlants" id="OB03G21010.1"/>
    </source>
</evidence>
<dbReference type="PANTHER" id="PTHR13693:SF2">
    <property type="entry name" value="SERINE PALMITOYLTRANSFERASE 1"/>
    <property type="match status" value="1"/>
</dbReference>
<evidence type="ECO:0000256" key="1">
    <source>
        <dbReference type="ARBA" id="ARBA00001933"/>
    </source>
</evidence>
<evidence type="ECO:0000256" key="3">
    <source>
        <dbReference type="ARBA" id="ARBA00004760"/>
    </source>
</evidence>
<evidence type="ECO:0000256" key="9">
    <source>
        <dbReference type="ARBA" id="ARBA00022824"/>
    </source>
</evidence>
<evidence type="ECO:0000256" key="17">
    <source>
        <dbReference type="ARBA" id="ARBA00055770"/>
    </source>
</evidence>
<keyword evidence="8" id="KW-0812">Transmembrane</keyword>
<evidence type="ECO:0000256" key="2">
    <source>
        <dbReference type="ARBA" id="ARBA00004389"/>
    </source>
</evidence>
<dbReference type="Gene3D" id="3.90.1150.10">
    <property type="entry name" value="Aspartate Aminotransferase, domain 1"/>
    <property type="match status" value="1"/>
</dbReference>
<dbReference type="SUPFAM" id="SSF46689">
    <property type="entry name" value="Homeodomain-like"/>
    <property type="match status" value="1"/>
</dbReference>
<dbReference type="GO" id="GO:0030170">
    <property type="term" value="F:pyridoxal phosphate binding"/>
    <property type="evidence" value="ECO:0007669"/>
    <property type="project" value="InterPro"/>
</dbReference>
<comment type="pathway">
    <text evidence="3">Lipid metabolism; sphingolipid metabolism.</text>
</comment>
<comment type="subunit">
    <text evidence="18">Heterodimer with LCB2. Component of the serine palmitoyltransferase (SPT) complex, composed of LCB1 and LCB2.</text>
</comment>
<dbReference type="FunFam" id="3.40.640.10:FF:000049">
    <property type="entry name" value="serine palmitoyltransferase 1 isoform X1"/>
    <property type="match status" value="1"/>
</dbReference>
<evidence type="ECO:0000256" key="18">
    <source>
        <dbReference type="ARBA" id="ARBA00066017"/>
    </source>
</evidence>
<evidence type="ECO:0000256" key="5">
    <source>
        <dbReference type="ARBA" id="ARBA00008392"/>
    </source>
</evidence>
<dbReference type="Gene3D" id="3.40.640.10">
    <property type="entry name" value="Type I PLP-dependent aspartate aminotransferase-like (Major domain)"/>
    <property type="match status" value="1"/>
</dbReference>
<dbReference type="InterPro" id="IPR009057">
    <property type="entry name" value="Homeodomain-like_sf"/>
</dbReference>
<keyword evidence="21" id="KW-1185">Reference proteome</keyword>
<dbReference type="InterPro" id="IPR015421">
    <property type="entry name" value="PyrdxlP-dep_Trfase_major"/>
</dbReference>
<dbReference type="Pfam" id="PF00155">
    <property type="entry name" value="Aminotran_1_2"/>
    <property type="match status" value="1"/>
</dbReference>
<protein>
    <recommendedName>
        <fullName evidence="6">serine C-palmitoyltransferase</fullName>
        <ecNumber evidence="6">2.3.1.50</ecNumber>
    </recommendedName>
</protein>
<keyword evidence="14" id="KW-0472">Membrane</keyword>
<keyword evidence="10" id="KW-0663">Pyridoxal phosphate</keyword>
<evidence type="ECO:0000256" key="6">
    <source>
        <dbReference type="ARBA" id="ARBA00013220"/>
    </source>
</evidence>
<feature type="domain" description="Aminotransferase class I/classII large" evidence="19">
    <location>
        <begin position="193"/>
        <end position="550"/>
    </location>
</feature>
<evidence type="ECO:0000256" key="16">
    <source>
        <dbReference type="ARBA" id="ARBA00048528"/>
    </source>
</evidence>
<dbReference type="InterPro" id="IPR015422">
    <property type="entry name" value="PyrdxlP-dep_Trfase_small"/>
</dbReference>
<evidence type="ECO:0000256" key="15">
    <source>
        <dbReference type="ARBA" id="ARBA00023315"/>
    </source>
</evidence>